<evidence type="ECO:0000259" key="8">
    <source>
        <dbReference type="Pfam" id="PF05699"/>
    </source>
</evidence>
<organism evidence="9 10">
    <name type="scientific">Loxostege sticticalis</name>
    <name type="common">Beet webworm moth</name>
    <dbReference type="NCBI Taxonomy" id="481309"/>
    <lineage>
        <taxon>Eukaryota</taxon>
        <taxon>Metazoa</taxon>
        <taxon>Ecdysozoa</taxon>
        <taxon>Arthropoda</taxon>
        <taxon>Hexapoda</taxon>
        <taxon>Insecta</taxon>
        <taxon>Pterygota</taxon>
        <taxon>Neoptera</taxon>
        <taxon>Endopterygota</taxon>
        <taxon>Lepidoptera</taxon>
        <taxon>Glossata</taxon>
        <taxon>Ditrysia</taxon>
        <taxon>Pyraloidea</taxon>
        <taxon>Crambidae</taxon>
        <taxon>Pyraustinae</taxon>
        <taxon>Loxostege</taxon>
    </lineage>
</organism>
<feature type="domain" description="DUF659" evidence="7">
    <location>
        <begin position="102"/>
        <end position="204"/>
    </location>
</feature>
<protein>
    <recommendedName>
        <fullName evidence="11">Transposase</fullName>
    </recommendedName>
</protein>
<proteinExistence type="predicted"/>
<dbReference type="EMBL" id="JBEDNZ010000005">
    <property type="protein sequence ID" value="KAL0842168.1"/>
    <property type="molecule type" value="Genomic_DNA"/>
</dbReference>
<reference evidence="9 10" key="1">
    <citation type="submission" date="2024-06" db="EMBL/GenBank/DDBJ databases">
        <title>A chromosome-level genome assembly of beet webworm, Loxostege sticticalis.</title>
        <authorList>
            <person name="Zhang Y."/>
        </authorList>
    </citation>
    <scope>NUCLEOTIDE SEQUENCE [LARGE SCALE GENOMIC DNA]</scope>
    <source>
        <strain evidence="9">AQ028</strain>
        <tissue evidence="9">Male pupae</tissue>
    </source>
</reference>
<evidence type="ECO:0000313" key="10">
    <source>
        <dbReference type="Proteomes" id="UP001549921"/>
    </source>
</evidence>
<dbReference type="Proteomes" id="UP001549921">
    <property type="component" value="Unassembled WGS sequence"/>
</dbReference>
<evidence type="ECO:0000256" key="1">
    <source>
        <dbReference type="ARBA" id="ARBA00004123"/>
    </source>
</evidence>
<evidence type="ECO:0000256" key="2">
    <source>
        <dbReference type="ARBA" id="ARBA00022723"/>
    </source>
</evidence>
<feature type="region of interest" description="Disordered" evidence="6">
    <location>
        <begin position="480"/>
        <end position="531"/>
    </location>
</feature>
<evidence type="ECO:0000256" key="3">
    <source>
        <dbReference type="ARBA" id="ARBA00022771"/>
    </source>
</evidence>
<dbReference type="Pfam" id="PF05699">
    <property type="entry name" value="Dimer_Tnp_hAT"/>
    <property type="match status" value="1"/>
</dbReference>
<dbReference type="AlphaFoldDB" id="A0ABD0TGD9"/>
<keyword evidence="5" id="KW-0539">Nucleus</keyword>
<keyword evidence="4" id="KW-0862">Zinc</keyword>
<evidence type="ECO:0008006" key="11">
    <source>
        <dbReference type="Google" id="ProtNLM"/>
    </source>
</evidence>
<dbReference type="GO" id="GO:0005634">
    <property type="term" value="C:nucleus"/>
    <property type="evidence" value="ECO:0007669"/>
    <property type="project" value="UniProtKB-SubCell"/>
</dbReference>
<dbReference type="PANTHER" id="PTHR46481:SF10">
    <property type="entry name" value="ZINC FINGER BED DOMAIN-CONTAINING PROTEIN 39"/>
    <property type="match status" value="1"/>
</dbReference>
<sequence>MGQHLVKCQKCPLVVKNEVKSCDQTSPVASNISSLATAAEENTESSFSSDQAISVDFTEDKQRHLSKLLSKAIYVTGTPLSMVEHPLWKELFNEIQPLFQLPTRKAVSSTHLESIYNEMEREITEELKSTNHLHLQCDGWSNRRNEGVINFVIAKPEPIFVKSLATNSNRHTGEYLSVEIQEVMRTYGTHKFVTLIGDNAKNIIGEKGSGEQLKLPSKTRWGSYYHAVRSLQNSKAALQCLAVHEEATMIPEDAKANLLNEEFWKMTDESTALLEPITEKIFQLEGNKAHFHEVFMAFKDIESRLAFLLPGFTSLVDQNTRERILNAVKMRRNNCVKPIHLAAYMLDPKTQGIELNEDEEISAMDFISEKGRQLNLDVMTDLANYRAREGLWAKTFVWSSLQNMSALTWWKGICKNKPLSKVALCLLTAPCTSAATERTFSVHGNIHSIKRNRLTTERAAKLAYISYNWNLLHNKKDEEEEDDDLFSSPLDASPLTSPTFDYDEPQPSTSGNSYRDIEFLTVPDVSDTESD</sequence>
<comment type="subcellular location">
    <subcellularLocation>
        <location evidence="1">Nucleus</location>
    </subcellularLocation>
</comment>
<dbReference type="GO" id="GO:0008270">
    <property type="term" value="F:zinc ion binding"/>
    <property type="evidence" value="ECO:0007669"/>
    <property type="project" value="UniProtKB-KW"/>
</dbReference>
<dbReference type="Pfam" id="PF04937">
    <property type="entry name" value="DUF659"/>
    <property type="match status" value="1"/>
</dbReference>
<dbReference type="InterPro" id="IPR007021">
    <property type="entry name" value="DUF659"/>
</dbReference>
<dbReference type="SUPFAM" id="SSF53098">
    <property type="entry name" value="Ribonuclease H-like"/>
    <property type="match status" value="1"/>
</dbReference>
<keyword evidence="2" id="KW-0479">Metal-binding</keyword>
<dbReference type="PANTHER" id="PTHR46481">
    <property type="entry name" value="ZINC FINGER BED DOMAIN-CONTAINING PROTEIN 4"/>
    <property type="match status" value="1"/>
</dbReference>
<evidence type="ECO:0000259" key="7">
    <source>
        <dbReference type="Pfam" id="PF04937"/>
    </source>
</evidence>
<name>A0ABD0TGD9_LOXSC</name>
<evidence type="ECO:0000256" key="4">
    <source>
        <dbReference type="ARBA" id="ARBA00022833"/>
    </source>
</evidence>
<evidence type="ECO:0000256" key="5">
    <source>
        <dbReference type="ARBA" id="ARBA00023242"/>
    </source>
</evidence>
<evidence type="ECO:0000313" key="9">
    <source>
        <dbReference type="EMBL" id="KAL0842168.1"/>
    </source>
</evidence>
<dbReference type="InterPro" id="IPR008906">
    <property type="entry name" value="HATC_C_dom"/>
</dbReference>
<accession>A0ABD0TGD9</accession>
<feature type="domain" description="HAT C-terminal dimerisation" evidence="8">
    <location>
        <begin position="396"/>
        <end position="467"/>
    </location>
</feature>
<gene>
    <name evidence="9" type="ORF">ABMA28_014340</name>
</gene>
<keyword evidence="3" id="KW-0863">Zinc-finger</keyword>
<evidence type="ECO:0000256" key="6">
    <source>
        <dbReference type="SAM" id="MobiDB-lite"/>
    </source>
</evidence>
<comment type="caution">
    <text evidence="9">The sequence shown here is derived from an EMBL/GenBank/DDBJ whole genome shotgun (WGS) entry which is preliminary data.</text>
</comment>
<dbReference type="InterPro" id="IPR012337">
    <property type="entry name" value="RNaseH-like_sf"/>
</dbReference>
<dbReference type="InterPro" id="IPR052035">
    <property type="entry name" value="ZnF_BED_domain_contain"/>
</dbReference>